<gene>
    <name evidence="2" type="ORF">E1963_17390</name>
</gene>
<protein>
    <submittedName>
        <fullName evidence="2">Uncharacterized protein</fullName>
    </submittedName>
</protein>
<comment type="caution">
    <text evidence="2">The sequence shown here is derived from an EMBL/GenBank/DDBJ whole genome shotgun (WGS) entry which is preliminary data.</text>
</comment>
<dbReference type="EMBL" id="SMMX01000023">
    <property type="protein sequence ID" value="TDA20350.1"/>
    <property type="molecule type" value="Genomic_DNA"/>
</dbReference>
<evidence type="ECO:0000256" key="1">
    <source>
        <dbReference type="SAM" id="Coils"/>
    </source>
</evidence>
<proteinExistence type="predicted"/>
<name>A0A4V2WS67_9FIRM</name>
<evidence type="ECO:0000313" key="2">
    <source>
        <dbReference type="EMBL" id="TDA20350.1"/>
    </source>
</evidence>
<keyword evidence="3" id="KW-1185">Reference proteome</keyword>
<evidence type="ECO:0000313" key="3">
    <source>
        <dbReference type="Proteomes" id="UP000295710"/>
    </source>
</evidence>
<feature type="coiled-coil region" evidence="1">
    <location>
        <begin position="1132"/>
        <end position="1166"/>
    </location>
</feature>
<organism evidence="2 3">
    <name type="scientific">Extibacter muris</name>
    <dbReference type="NCBI Taxonomy" id="1796622"/>
    <lineage>
        <taxon>Bacteria</taxon>
        <taxon>Bacillati</taxon>
        <taxon>Bacillota</taxon>
        <taxon>Clostridia</taxon>
        <taxon>Lachnospirales</taxon>
        <taxon>Lachnospiraceae</taxon>
        <taxon>Extibacter</taxon>
    </lineage>
</organism>
<dbReference type="RefSeq" id="WP_132280785.1">
    <property type="nucleotide sequence ID" value="NZ_JAOBST010000093.1"/>
</dbReference>
<reference evidence="2 3" key="1">
    <citation type="journal article" date="2016" name="Nat. Microbiol.">
        <title>The Mouse Intestinal Bacterial Collection (miBC) provides host-specific insight into cultured diversity and functional potential of the gut microbiota.</title>
        <authorList>
            <person name="Lagkouvardos I."/>
            <person name="Pukall R."/>
            <person name="Abt B."/>
            <person name="Foesel B.U."/>
            <person name="Meier-Kolthoff J.P."/>
            <person name="Kumar N."/>
            <person name="Bresciani A."/>
            <person name="Martinez I."/>
            <person name="Just S."/>
            <person name="Ziegler C."/>
            <person name="Brugiroux S."/>
            <person name="Garzetti D."/>
            <person name="Wenning M."/>
            <person name="Bui T.P."/>
            <person name="Wang J."/>
            <person name="Hugenholtz F."/>
            <person name="Plugge C.M."/>
            <person name="Peterson D.A."/>
            <person name="Hornef M.W."/>
            <person name="Baines J.F."/>
            <person name="Smidt H."/>
            <person name="Walter J."/>
            <person name="Kristiansen K."/>
            <person name="Nielsen H.B."/>
            <person name="Haller D."/>
            <person name="Overmann J."/>
            <person name="Stecher B."/>
            <person name="Clavel T."/>
        </authorList>
    </citation>
    <scope>NUCLEOTIDE SEQUENCE [LARGE SCALE GENOMIC DNA]</scope>
    <source>
        <strain evidence="2 3">DSM 28560</strain>
    </source>
</reference>
<dbReference type="Proteomes" id="UP000295710">
    <property type="component" value="Unassembled WGS sequence"/>
</dbReference>
<dbReference type="Gene3D" id="1.20.5.340">
    <property type="match status" value="1"/>
</dbReference>
<keyword evidence="1" id="KW-0175">Coiled coil</keyword>
<accession>A0A4V2WS67</accession>
<dbReference type="SUPFAM" id="SSF57997">
    <property type="entry name" value="Tropomyosin"/>
    <property type="match status" value="1"/>
</dbReference>
<sequence>MKILFNNNKQPDPPHFYLGTPDHELLCPLNGIRPDSVNLTLSLNDTAELSFSYDRYILAPGQSSRGRVMSSGYDLLNDFMCIYVERIGWFIMSTPQISNDGDEEYKKVSAQSAEIGLTNNDLLGFKVNCGTTDSIEMLVPDNVEYIGDVPFAKKQVTFCDKEHPELSLLHMVLSFAGIEGWSIGHIDEISKVYRSYKDGELVEEVVQLKDEIGTFDVDSKSVYSFLTQDVEQFFECLILFDIEAMTINAFRPENLGKDTNVTVGFRNLQNANDISVDKNSIYTRYRVEGDDKLGIEYVNFGSNMIENLSSFLNENYMGEPLIAKYNAWRSDTESKRYEYMELSRSYNSQLNVMSELMDRLPLDDCSTEWNKFSDDNLLKARDNYEAQLKGYESYYVDDNGDFDEEKLKGSPDANDYYQIRDVILPSIAIEAENRKLPTSEGELPYIDSYKTDWKLYGISELLTNIDFYRSQKKSLEDAHYDIPYEDYARNTEADEDSYPPHTRDMHEEMHSQYLDVVMQLDETISGSCANALAERTAAYEAAEALAEALQEQRTQLAYSVDKRSWKMEGTEPFTRKELRTLSRLYRDTDYTNNNMFLTSSDDQVTAIDEQLKLYDAAVKDLEISSQPQYVYATDLENFLSMYKYRQYTDNLELGDFLYLGTQDDYVVKLRLISCSFNPLSMDNDLRIEFSNMVKTGSKRYDTTYLLGLGGNTSKNRISGSAGSSSANEGVTLTTGLIQKILSSTLFNNKVANAINQHFQALTGQMIVAKNLQAELIRTSDIHAEDGFFQYLQSRLIAADKIVSDSAVIKQLDTLVSTIKNALIGSSSTETGIIINLTADNASIEEAFLKDVVAQYISVNDLKAGSINTNRINILSEDGSLSVIGNTETFRDRDGRVRLQLGEDADGNFSFIVYDAAGSGVIMDQDGIRASAISDGLIKNDMIAPSTIGSDKINWKEAGASLDQNGNPVWNSAQITVNGEGLDIRFASIIDDLSRLGSTMEGVSAAIDAVEKTITDKVWRTDLVEITDEAGNTVSKSIVDLLVQHNISLSGITDTVKEVQTDTGTLAERITEAEQDASSFRQTVTETYATKDQVETTKSELTQRAGAIEASVTDLSGNISTLTADMSGITHRVQDAEHNITSVQTKADGVETEIRNAKGDKATLKEKVDGITASVETVDGKVSEVVQTAKELSSTVTRKQDAPPTSIRYIRDWLNGSSVDALSHWVECRVMAGGSNIAFSLTPEAYDQNGNNIEINNLKAYTDDVLIALDDNNVPISSTFITTGSGQKCMQLDLGEAYPDIDKITVWHYYLDERIYNHKLEVSADGQDWYALYDSRFSGGYAEKEEGRVYYISDSTIDTKLSSITQNIDEISLAVEGTGDSLDNLSQNMESLSDDVQKNKSEIQVALEGILNRVTSVEGKTAETELTANGWKALFAQIGMYDYPDIVTNVLMSVNGLEVSNPATGMKTVMTTEEFAGYYNNDEMFRLEKDLTKTERIEVRNGIDTTAIKMVPKTYTIDGVTFNALPFVKSGGTS</sequence>
<dbReference type="Gene3D" id="2.60.120.260">
    <property type="entry name" value="Galactose-binding domain-like"/>
    <property type="match status" value="1"/>
</dbReference>